<evidence type="ECO:0000256" key="1">
    <source>
        <dbReference type="SAM" id="MobiDB-lite"/>
    </source>
</evidence>
<feature type="non-terminal residue" evidence="3">
    <location>
        <position position="367"/>
    </location>
</feature>
<gene>
    <name evidence="3" type="primary">Rgs3_0</name>
    <name evidence="3" type="ORF">GTO92_0012475</name>
</gene>
<name>A0ABS2Z670_POLSE</name>
<reference evidence="3" key="1">
    <citation type="journal article" date="2021" name="Cell">
        <title>Tracing the genetic footprints of vertebrate landing in non-teleost ray-finned fishes.</title>
        <authorList>
            <person name="Bi X."/>
            <person name="Wang K."/>
            <person name="Yang L."/>
            <person name="Pan H."/>
            <person name="Jiang H."/>
            <person name="Wei Q."/>
            <person name="Fang M."/>
            <person name="Yu H."/>
            <person name="Zhu C."/>
            <person name="Cai Y."/>
            <person name="He Y."/>
            <person name="Gan X."/>
            <person name="Zeng H."/>
            <person name="Yu D."/>
            <person name="Zhu Y."/>
            <person name="Jiang H."/>
            <person name="Qiu Q."/>
            <person name="Yang H."/>
            <person name="Zhang Y.E."/>
            <person name="Wang W."/>
            <person name="Zhu M."/>
            <person name="He S."/>
            <person name="Zhang G."/>
        </authorList>
    </citation>
    <scope>NUCLEOTIDE SEQUENCE</scope>
    <source>
        <strain evidence="3">Bchr_001</strain>
    </source>
</reference>
<protein>
    <submittedName>
        <fullName evidence="3">RGS3 protein</fullName>
    </submittedName>
</protein>
<proteinExistence type="predicted"/>
<feature type="domain" description="RGS" evidence="2">
    <location>
        <begin position="242"/>
        <end position="358"/>
    </location>
</feature>
<feature type="compositionally biased region" description="Basic and acidic residues" evidence="1">
    <location>
        <begin position="142"/>
        <end position="151"/>
    </location>
</feature>
<dbReference type="PANTHER" id="PTHR10845">
    <property type="entry name" value="REGULATOR OF G PROTEIN SIGNALING"/>
    <property type="match status" value="1"/>
</dbReference>
<dbReference type="InterPro" id="IPR016137">
    <property type="entry name" value="RGS"/>
</dbReference>
<dbReference type="InterPro" id="IPR034951">
    <property type="entry name" value="RGS_RGS3"/>
</dbReference>
<feature type="non-terminal residue" evidence="3">
    <location>
        <position position="1"/>
    </location>
</feature>
<keyword evidence="4" id="KW-1185">Reference proteome</keyword>
<feature type="compositionally biased region" description="Polar residues" evidence="1">
    <location>
        <begin position="152"/>
        <end position="164"/>
    </location>
</feature>
<sequence>MRRSSSEGTLLYEIFPWYETSVGRPECQQMTVEGDNSVEQSWNTGKTGLLNVQEVSPLLCTSLKKTDPFIEVTDGPQPSSLGNIPIVRIEKEYSLSVETLSNIVSEHQPAGGCFLGVPGLSGVSRAYSDSQLAREGPTDVLDGTHKGKNDSRWTSTSSKSVRSDNCQGRLAAAKDHLLKSLFGSSKQNLHASMETDLDTVDGNRKEKKSRLAFLKKRSEVPVASSTSELRPGPEEAKKWSESLDHLLCHRYGVALFRAFLKSEFSEENLEFWLDCEDYKQTKSNSQLARKAKKIFYQYIIPQAPTEVNLDSKTREDTFHHIQHPTPTTFDKAQKRVYGLMEKDPYQRFLRCDLYLSLLDPELHNGSL</sequence>
<accession>A0ABS2Z670</accession>
<dbReference type="Proteomes" id="UP001166052">
    <property type="component" value="Unassembled WGS sequence"/>
</dbReference>
<comment type="caution">
    <text evidence="3">The sequence shown here is derived from an EMBL/GenBank/DDBJ whole genome shotgun (WGS) entry which is preliminary data.</text>
</comment>
<feature type="region of interest" description="Disordered" evidence="1">
    <location>
        <begin position="129"/>
        <end position="164"/>
    </location>
</feature>
<evidence type="ECO:0000259" key="2">
    <source>
        <dbReference type="PROSITE" id="PS50132"/>
    </source>
</evidence>
<dbReference type="SUPFAM" id="SSF48097">
    <property type="entry name" value="Regulator of G-protein signaling, RGS"/>
    <property type="match status" value="1"/>
</dbReference>
<dbReference type="EMBL" id="JAAWVN010026971">
    <property type="protein sequence ID" value="MBN3294541.1"/>
    <property type="molecule type" value="Genomic_DNA"/>
</dbReference>
<dbReference type="CDD" id="cd08713">
    <property type="entry name" value="RGS_RGS3"/>
    <property type="match status" value="1"/>
</dbReference>
<dbReference type="InterPro" id="IPR044926">
    <property type="entry name" value="RGS_subdomain_2"/>
</dbReference>
<dbReference type="InterPro" id="IPR036305">
    <property type="entry name" value="RGS_sf"/>
</dbReference>
<evidence type="ECO:0000313" key="4">
    <source>
        <dbReference type="Proteomes" id="UP001166052"/>
    </source>
</evidence>
<dbReference type="PROSITE" id="PS50132">
    <property type="entry name" value="RGS"/>
    <property type="match status" value="1"/>
</dbReference>
<organism evidence="3 4">
    <name type="scientific">Polypterus senegalus</name>
    <name type="common">Senegal bichir</name>
    <dbReference type="NCBI Taxonomy" id="55291"/>
    <lineage>
        <taxon>Eukaryota</taxon>
        <taxon>Metazoa</taxon>
        <taxon>Chordata</taxon>
        <taxon>Craniata</taxon>
        <taxon>Vertebrata</taxon>
        <taxon>Euteleostomi</taxon>
        <taxon>Actinopterygii</taxon>
        <taxon>Polypteriformes</taxon>
        <taxon>Polypteridae</taxon>
        <taxon>Polypterus</taxon>
    </lineage>
</organism>
<dbReference type="SMART" id="SM00315">
    <property type="entry name" value="RGS"/>
    <property type="match status" value="1"/>
</dbReference>
<dbReference type="PANTHER" id="PTHR10845:SF259">
    <property type="entry name" value="RGS DOMAIN-CONTAINING PROTEIN-RELATED"/>
    <property type="match status" value="1"/>
</dbReference>
<dbReference type="PRINTS" id="PR01301">
    <property type="entry name" value="RGSPROTEIN"/>
</dbReference>
<dbReference type="Gene3D" id="1.10.167.10">
    <property type="entry name" value="Regulator of G-protein Signalling 4, domain 2"/>
    <property type="match status" value="1"/>
</dbReference>
<evidence type="ECO:0000313" key="3">
    <source>
        <dbReference type="EMBL" id="MBN3294541.1"/>
    </source>
</evidence>
<dbReference type="Pfam" id="PF00615">
    <property type="entry name" value="RGS"/>
    <property type="match status" value="1"/>
</dbReference>